<comment type="caution">
    <text evidence="1">The sequence shown here is derived from an EMBL/GenBank/DDBJ whole genome shotgun (WGS) entry which is preliminary data.</text>
</comment>
<dbReference type="AlphaFoldDB" id="A0A2P5AUZ5"/>
<proteinExistence type="predicted"/>
<accession>A0A2P5AUZ5</accession>
<organism evidence="1 2">
    <name type="scientific">Parasponia andersonii</name>
    <name type="common">Sponia andersonii</name>
    <dbReference type="NCBI Taxonomy" id="3476"/>
    <lineage>
        <taxon>Eukaryota</taxon>
        <taxon>Viridiplantae</taxon>
        <taxon>Streptophyta</taxon>
        <taxon>Embryophyta</taxon>
        <taxon>Tracheophyta</taxon>
        <taxon>Spermatophyta</taxon>
        <taxon>Magnoliopsida</taxon>
        <taxon>eudicotyledons</taxon>
        <taxon>Gunneridae</taxon>
        <taxon>Pentapetalae</taxon>
        <taxon>rosids</taxon>
        <taxon>fabids</taxon>
        <taxon>Rosales</taxon>
        <taxon>Cannabaceae</taxon>
        <taxon>Parasponia</taxon>
    </lineage>
</organism>
<name>A0A2P5AUZ5_PARAD</name>
<reference evidence="2" key="1">
    <citation type="submission" date="2016-06" db="EMBL/GenBank/DDBJ databases">
        <title>Parallel loss of symbiosis genes in relatives of nitrogen-fixing non-legume Parasponia.</title>
        <authorList>
            <person name="Van Velzen R."/>
            <person name="Holmer R."/>
            <person name="Bu F."/>
            <person name="Rutten L."/>
            <person name="Van Zeijl A."/>
            <person name="Liu W."/>
            <person name="Santuari L."/>
            <person name="Cao Q."/>
            <person name="Sharma T."/>
            <person name="Shen D."/>
            <person name="Roswanjaya Y."/>
            <person name="Wardhani T."/>
            <person name="Kalhor M.S."/>
            <person name="Jansen J."/>
            <person name="Van den Hoogen J."/>
            <person name="Gungor B."/>
            <person name="Hartog M."/>
            <person name="Hontelez J."/>
            <person name="Verver J."/>
            <person name="Yang W.-C."/>
            <person name="Schijlen E."/>
            <person name="Repin R."/>
            <person name="Schilthuizen M."/>
            <person name="Schranz E."/>
            <person name="Heidstra R."/>
            <person name="Miyata K."/>
            <person name="Fedorova E."/>
            <person name="Kohlen W."/>
            <person name="Bisseling T."/>
            <person name="Smit S."/>
            <person name="Geurts R."/>
        </authorList>
    </citation>
    <scope>NUCLEOTIDE SEQUENCE [LARGE SCALE GENOMIC DNA]</scope>
    <source>
        <strain evidence="2">cv. WU1-14</strain>
    </source>
</reference>
<dbReference type="Proteomes" id="UP000237105">
    <property type="component" value="Unassembled WGS sequence"/>
</dbReference>
<protein>
    <submittedName>
        <fullName evidence="1">Uncharacterized protein</fullName>
    </submittedName>
</protein>
<feature type="non-terminal residue" evidence="1">
    <location>
        <position position="1"/>
    </location>
</feature>
<dbReference type="EMBL" id="JXTB01000440">
    <property type="protein sequence ID" value="PON40364.1"/>
    <property type="molecule type" value="Genomic_DNA"/>
</dbReference>
<evidence type="ECO:0000313" key="1">
    <source>
        <dbReference type="EMBL" id="PON40364.1"/>
    </source>
</evidence>
<keyword evidence="2" id="KW-1185">Reference proteome</keyword>
<gene>
    <name evidence="1" type="ORF">PanWU01x14_297970</name>
</gene>
<sequence length="53" mass="6064">LCTCNSMVFNKPTTLNRWIVKMEQSRLLIKKLKVSGAATPLKYHFRQKAGIEA</sequence>
<evidence type="ECO:0000313" key="2">
    <source>
        <dbReference type="Proteomes" id="UP000237105"/>
    </source>
</evidence>